<organism evidence="18 19">
    <name type="scientific">Stenotrophomonas oahuensis</name>
    <dbReference type="NCBI Taxonomy" id="3003271"/>
    <lineage>
        <taxon>Bacteria</taxon>
        <taxon>Pseudomonadati</taxon>
        <taxon>Pseudomonadota</taxon>
        <taxon>Gammaproteobacteria</taxon>
        <taxon>Lysobacterales</taxon>
        <taxon>Lysobacteraceae</taxon>
        <taxon>Stenotrophomonas</taxon>
    </lineage>
</organism>
<dbReference type="InterPro" id="IPR003594">
    <property type="entry name" value="HATPase_dom"/>
</dbReference>
<keyword evidence="14 15" id="KW-0472">Membrane</keyword>
<dbReference type="EMBL" id="CP115541">
    <property type="protein sequence ID" value="WNH54235.1"/>
    <property type="molecule type" value="Genomic_DNA"/>
</dbReference>
<dbReference type="InterPro" id="IPR036097">
    <property type="entry name" value="HisK_dim/P_sf"/>
</dbReference>
<protein>
    <recommendedName>
        <fullName evidence="3">histidine kinase</fullName>
        <ecNumber evidence="3">2.7.13.3</ecNumber>
    </recommendedName>
</protein>
<evidence type="ECO:0000256" key="11">
    <source>
        <dbReference type="ARBA" id="ARBA00022840"/>
    </source>
</evidence>
<dbReference type="RefSeq" id="WP_311193347.1">
    <property type="nucleotide sequence ID" value="NZ_CP115541.1"/>
</dbReference>
<feature type="transmembrane region" description="Helical" evidence="15">
    <location>
        <begin position="158"/>
        <end position="178"/>
    </location>
</feature>
<evidence type="ECO:0000256" key="15">
    <source>
        <dbReference type="SAM" id="Phobius"/>
    </source>
</evidence>
<keyword evidence="7" id="KW-0808">Transferase</keyword>
<reference evidence="18 19" key="1">
    <citation type="submission" date="2022-12" db="EMBL/GenBank/DDBJ databases">
        <title>Two new species, Stenotrophomonas aracearum and Stenotrophomonas oahuensis, isolated from Anthurium (Araceae family) in Hawaii.</title>
        <authorList>
            <person name="Chunag S.C."/>
            <person name="Dobhal S."/>
            <person name="Alvarez A."/>
            <person name="Arif M."/>
        </authorList>
    </citation>
    <scope>NUCLEOTIDE SEQUENCE [LARGE SCALE GENOMIC DNA]</scope>
    <source>
        <strain evidence="18 19">A5586</strain>
    </source>
</reference>
<dbReference type="Proteomes" id="UP001302072">
    <property type="component" value="Chromosome"/>
</dbReference>
<dbReference type="InterPro" id="IPR003661">
    <property type="entry name" value="HisK_dim/P_dom"/>
</dbReference>
<keyword evidence="13" id="KW-0902">Two-component regulatory system</keyword>
<feature type="domain" description="HAMP" evidence="17">
    <location>
        <begin position="179"/>
        <end position="231"/>
    </location>
</feature>
<evidence type="ECO:0000256" key="12">
    <source>
        <dbReference type="ARBA" id="ARBA00022989"/>
    </source>
</evidence>
<keyword evidence="6" id="KW-0597">Phosphoprotein</keyword>
<evidence type="ECO:0000256" key="1">
    <source>
        <dbReference type="ARBA" id="ARBA00000085"/>
    </source>
</evidence>
<keyword evidence="11 18" id="KW-0067">ATP-binding</keyword>
<sequence length="436" mass="48153">MSAPARRWHLLPRTLWMRLLLILGIGLLLAHALSFALLFQERMDATRSMMLRNLYEDVPVSVALLERLPAAERAAWIPRLERRTYRYLLRPAQPGTALDSARARQVTALIHDALGREYALWPRAVSRVPERYEVELSLRDGSPLTIEVTPSLMPVATWLPWVLVVQVLLLLICVAAAVRLATRPLARLASAAGQMDPAGRGAALPERGPTEVMQAARALNALQTRVAAHVSERTQLLAAISHDLQTPLTRMRLRVEAMEEGDTQDKLMRDIDQVSQLVCDGLNYARGARIALDAPVRLDLRAFVESVVDDYQDAGRDVRLQASESALRDTHPLVLRRVLQNLIDNALTYAGAVETRLRVEGGVVHVDVLDRGPGIPENQLEQVLQPFTRLEPSRSRDTGGTGLGLAIAQQLAQALGGRLRLSNREGGGLQATLTLH</sequence>
<evidence type="ECO:0000256" key="8">
    <source>
        <dbReference type="ARBA" id="ARBA00022692"/>
    </source>
</evidence>
<evidence type="ECO:0000256" key="2">
    <source>
        <dbReference type="ARBA" id="ARBA00004429"/>
    </source>
</evidence>
<dbReference type="PANTHER" id="PTHR44936:SF5">
    <property type="entry name" value="SENSOR HISTIDINE KINASE ENVZ"/>
    <property type="match status" value="1"/>
</dbReference>
<keyword evidence="9" id="KW-0547">Nucleotide-binding</keyword>
<dbReference type="Gene3D" id="1.10.287.130">
    <property type="match status" value="1"/>
</dbReference>
<evidence type="ECO:0000256" key="7">
    <source>
        <dbReference type="ARBA" id="ARBA00022679"/>
    </source>
</evidence>
<dbReference type="EC" id="2.7.13.3" evidence="3"/>
<dbReference type="PANTHER" id="PTHR44936">
    <property type="entry name" value="SENSOR PROTEIN CREC"/>
    <property type="match status" value="1"/>
</dbReference>
<dbReference type="SUPFAM" id="SSF47384">
    <property type="entry name" value="Homodimeric domain of signal transducing histidine kinase"/>
    <property type="match status" value="1"/>
</dbReference>
<evidence type="ECO:0000256" key="9">
    <source>
        <dbReference type="ARBA" id="ARBA00022741"/>
    </source>
</evidence>
<keyword evidence="10" id="KW-0418">Kinase</keyword>
<dbReference type="InterPro" id="IPR003660">
    <property type="entry name" value="HAMP_dom"/>
</dbReference>
<evidence type="ECO:0000256" key="13">
    <source>
        <dbReference type="ARBA" id="ARBA00023012"/>
    </source>
</evidence>
<evidence type="ECO:0000256" key="10">
    <source>
        <dbReference type="ARBA" id="ARBA00022777"/>
    </source>
</evidence>
<evidence type="ECO:0000256" key="5">
    <source>
        <dbReference type="ARBA" id="ARBA00022519"/>
    </source>
</evidence>
<evidence type="ECO:0000256" key="4">
    <source>
        <dbReference type="ARBA" id="ARBA00022475"/>
    </source>
</evidence>
<keyword evidence="4" id="KW-1003">Cell membrane</keyword>
<feature type="domain" description="Histidine kinase" evidence="16">
    <location>
        <begin position="239"/>
        <end position="436"/>
    </location>
</feature>
<dbReference type="GO" id="GO:0005524">
    <property type="term" value="F:ATP binding"/>
    <property type="evidence" value="ECO:0007669"/>
    <property type="project" value="UniProtKB-KW"/>
</dbReference>
<comment type="subcellular location">
    <subcellularLocation>
        <location evidence="2">Cell inner membrane</location>
        <topology evidence="2">Multi-pass membrane protein</topology>
    </subcellularLocation>
</comment>
<evidence type="ECO:0000256" key="14">
    <source>
        <dbReference type="ARBA" id="ARBA00023136"/>
    </source>
</evidence>
<dbReference type="Pfam" id="PF02518">
    <property type="entry name" value="HATPase_c"/>
    <property type="match status" value="1"/>
</dbReference>
<evidence type="ECO:0000256" key="6">
    <source>
        <dbReference type="ARBA" id="ARBA00022553"/>
    </source>
</evidence>
<evidence type="ECO:0000256" key="3">
    <source>
        <dbReference type="ARBA" id="ARBA00012438"/>
    </source>
</evidence>
<comment type="catalytic activity">
    <reaction evidence="1">
        <text>ATP + protein L-histidine = ADP + protein N-phospho-L-histidine.</text>
        <dbReference type="EC" id="2.7.13.3"/>
    </reaction>
</comment>
<keyword evidence="19" id="KW-1185">Reference proteome</keyword>
<dbReference type="InterPro" id="IPR050980">
    <property type="entry name" value="2C_sensor_his_kinase"/>
</dbReference>
<keyword evidence="8 15" id="KW-0812">Transmembrane</keyword>
<evidence type="ECO:0000313" key="18">
    <source>
        <dbReference type="EMBL" id="WNH54235.1"/>
    </source>
</evidence>
<dbReference type="PRINTS" id="PR00344">
    <property type="entry name" value="BCTRLSENSOR"/>
</dbReference>
<dbReference type="InterPro" id="IPR036890">
    <property type="entry name" value="HATPase_C_sf"/>
</dbReference>
<dbReference type="CDD" id="cd00075">
    <property type="entry name" value="HATPase"/>
    <property type="match status" value="1"/>
</dbReference>
<dbReference type="PROSITE" id="PS50109">
    <property type="entry name" value="HIS_KIN"/>
    <property type="match status" value="1"/>
</dbReference>
<accession>A0ABY9YTG5</accession>
<name>A0ABY9YTG5_9GAMM</name>
<dbReference type="SMART" id="SM00388">
    <property type="entry name" value="HisKA"/>
    <property type="match status" value="1"/>
</dbReference>
<proteinExistence type="predicted"/>
<evidence type="ECO:0000259" key="16">
    <source>
        <dbReference type="PROSITE" id="PS50109"/>
    </source>
</evidence>
<keyword evidence="5" id="KW-0997">Cell inner membrane</keyword>
<dbReference type="InterPro" id="IPR004358">
    <property type="entry name" value="Sig_transdc_His_kin-like_C"/>
</dbReference>
<dbReference type="CDD" id="cd00082">
    <property type="entry name" value="HisKA"/>
    <property type="match status" value="1"/>
</dbReference>
<gene>
    <name evidence="18" type="ORF">PDM29_08155</name>
</gene>
<dbReference type="PROSITE" id="PS50885">
    <property type="entry name" value="HAMP"/>
    <property type="match status" value="1"/>
</dbReference>
<dbReference type="Pfam" id="PF00512">
    <property type="entry name" value="HisKA"/>
    <property type="match status" value="1"/>
</dbReference>
<dbReference type="SMART" id="SM00387">
    <property type="entry name" value="HATPase_c"/>
    <property type="match status" value="1"/>
</dbReference>
<dbReference type="InterPro" id="IPR005467">
    <property type="entry name" value="His_kinase_dom"/>
</dbReference>
<dbReference type="Gene3D" id="3.30.565.10">
    <property type="entry name" value="Histidine kinase-like ATPase, C-terminal domain"/>
    <property type="match status" value="1"/>
</dbReference>
<evidence type="ECO:0000313" key="19">
    <source>
        <dbReference type="Proteomes" id="UP001302072"/>
    </source>
</evidence>
<keyword evidence="12 15" id="KW-1133">Transmembrane helix</keyword>
<dbReference type="SUPFAM" id="SSF55874">
    <property type="entry name" value="ATPase domain of HSP90 chaperone/DNA topoisomerase II/histidine kinase"/>
    <property type="match status" value="1"/>
</dbReference>
<evidence type="ECO:0000259" key="17">
    <source>
        <dbReference type="PROSITE" id="PS50885"/>
    </source>
</evidence>